<sequence length="97" mass="10664">MSDREIQLHAALRTALARFIDPDDDTMPAPNRIDGGFTRVPTDTVIDELITAITTSSRQKFPITSHPYQGFGYEAPCTATGYGTACGESEYDHEELP</sequence>
<protein>
    <submittedName>
        <fullName evidence="1">Uncharacterized protein</fullName>
    </submittedName>
</protein>
<organism evidence="1 2">
    <name type="scientific">Streptomyces pacificus</name>
    <dbReference type="NCBI Taxonomy" id="2705029"/>
    <lineage>
        <taxon>Bacteria</taxon>
        <taxon>Bacillati</taxon>
        <taxon>Actinomycetota</taxon>
        <taxon>Actinomycetes</taxon>
        <taxon>Kitasatosporales</taxon>
        <taxon>Streptomycetaceae</taxon>
        <taxon>Streptomyces</taxon>
    </lineage>
</organism>
<evidence type="ECO:0000313" key="2">
    <source>
        <dbReference type="Proteomes" id="UP000484988"/>
    </source>
</evidence>
<proteinExistence type="predicted"/>
<keyword evidence="2" id="KW-1185">Reference proteome</keyword>
<reference evidence="1 2" key="1">
    <citation type="submission" date="2020-02" db="EMBL/GenBank/DDBJ databases">
        <title>Whole Genome Shotgun Sequence of Streptomyces sp. strain CWH03.</title>
        <authorList>
            <person name="Dohra H."/>
            <person name="Kodani S."/>
            <person name="Yamamura H."/>
        </authorList>
    </citation>
    <scope>NUCLEOTIDE SEQUENCE [LARGE SCALE GENOMIC DNA]</scope>
    <source>
        <strain evidence="1 2">CWH03</strain>
    </source>
</reference>
<dbReference type="EMBL" id="BLLG01000021">
    <property type="protein sequence ID" value="GFH38885.1"/>
    <property type="molecule type" value="Genomic_DNA"/>
</dbReference>
<dbReference type="Proteomes" id="UP000484988">
    <property type="component" value="Unassembled WGS sequence"/>
</dbReference>
<evidence type="ECO:0000313" key="1">
    <source>
        <dbReference type="EMBL" id="GFH38885.1"/>
    </source>
</evidence>
<dbReference type="AlphaFoldDB" id="A0A6A0B2E9"/>
<comment type="caution">
    <text evidence="1">The sequence shown here is derived from an EMBL/GenBank/DDBJ whole genome shotgun (WGS) entry which is preliminary data.</text>
</comment>
<accession>A0A6A0B2E9</accession>
<gene>
    <name evidence="1" type="ORF">SCWH03_51480</name>
</gene>
<dbReference type="RefSeq" id="WP_173266540.1">
    <property type="nucleotide sequence ID" value="NZ_BLLG01000021.1"/>
</dbReference>
<name>A0A6A0B2E9_9ACTN</name>